<keyword evidence="3" id="KW-1185">Reference proteome</keyword>
<protein>
    <submittedName>
        <fullName evidence="1">Uncharacterized protein</fullName>
    </submittedName>
</protein>
<dbReference type="STRING" id="1462993.A6V36_30420"/>
<dbReference type="EMBL" id="LXJZ01000175">
    <property type="protein sequence ID" value="OAJ58560.1"/>
    <property type="molecule type" value="Genomic_DNA"/>
</dbReference>
<name>A0A1A9N3E1_9BURK</name>
<dbReference type="OrthoDB" id="9005973at2"/>
<dbReference type="RefSeq" id="WP_064268263.1">
    <property type="nucleotide sequence ID" value="NZ_LXJZ01000175.1"/>
</dbReference>
<evidence type="ECO:0000313" key="3">
    <source>
        <dbReference type="Proteomes" id="UP000077961"/>
    </source>
</evidence>
<evidence type="ECO:0000313" key="4">
    <source>
        <dbReference type="Proteomes" id="UP000078116"/>
    </source>
</evidence>
<evidence type="ECO:0000313" key="1">
    <source>
        <dbReference type="EMBL" id="OAJ55981.1"/>
    </source>
</evidence>
<dbReference type="AlphaFoldDB" id="A0A1A9N3E1"/>
<dbReference type="Proteomes" id="UP000078116">
    <property type="component" value="Unassembled WGS sequence"/>
</dbReference>
<reference evidence="3 4" key="1">
    <citation type="submission" date="2016-04" db="EMBL/GenBank/DDBJ databases">
        <title>Reclassification of Paraburkholderia panaciterrae (Farh et al. 2015) Dobritsa &amp; Samadpour 2016 as a later homotypic synonym of Paraburkholderia ginsengiterrae (Farh et al. 2015) Dobritsa &amp; Samadpour 2016.</title>
        <authorList>
            <person name="Dobritsa A.P."/>
            <person name="Kutumbaka K."/>
            <person name="Samadpour M."/>
        </authorList>
    </citation>
    <scope>NUCLEOTIDE SEQUENCE [LARGE SCALE GENOMIC DNA]</scope>
    <source>
        <strain evidence="1 4">DCY85</strain>
        <strain evidence="2 3">DCY85-1</strain>
    </source>
</reference>
<gene>
    <name evidence="2" type="ORF">A6V36_30420</name>
    <name evidence="1" type="ORF">A6V37_32200</name>
</gene>
<sequence>MASGGWDIAMRRIDQQYDLPQFLASSLVRKIAANGFRLPPTDRVTFQKLPDEVIERIEQIVRDAYIEAGGDVGGEVLSEHLRQQSLTARREMIANGELLAPSDFRKRIGVTEKRLALLLEDGSVFTVEVDEASYIPALLAAPAHNRRRLHAICRIIVPAPPLSRLDFLSSQRGSLGGRRPLDMLDSDVDFKAVKRIAAAWAAEWSRTVVKLYAGDHQLEPSDVEPLYTATTEIDPRKPLWTRASEALHLHGHEWPLDPHRVIPIFTLFVSRQAVGDSTPTPEACVQVLVVGERIRIRIVAAAGTVLGSQIITAGKYKTFVDIAKQVVAYLLKH</sequence>
<dbReference type="EMBL" id="LXKA01000337">
    <property type="protein sequence ID" value="OAJ55981.1"/>
    <property type="molecule type" value="Genomic_DNA"/>
</dbReference>
<dbReference type="Proteomes" id="UP000077961">
    <property type="component" value="Unassembled WGS sequence"/>
</dbReference>
<evidence type="ECO:0000313" key="2">
    <source>
        <dbReference type="EMBL" id="OAJ58560.1"/>
    </source>
</evidence>
<organism evidence="1 4">
    <name type="scientific">Paraburkholderia ginsengiterrae</name>
    <dbReference type="NCBI Taxonomy" id="1462993"/>
    <lineage>
        <taxon>Bacteria</taxon>
        <taxon>Pseudomonadati</taxon>
        <taxon>Pseudomonadota</taxon>
        <taxon>Betaproteobacteria</taxon>
        <taxon>Burkholderiales</taxon>
        <taxon>Burkholderiaceae</taxon>
        <taxon>Paraburkholderia</taxon>
    </lineage>
</organism>
<accession>A0A1A9N3E1</accession>
<comment type="caution">
    <text evidence="1">The sequence shown here is derived from an EMBL/GenBank/DDBJ whole genome shotgun (WGS) entry which is preliminary data.</text>
</comment>
<proteinExistence type="predicted"/>